<evidence type="ECO:0000313" key="2">
    <source>
        <dbReference type="EMBL" id="MCX7468799.1"/>
    </source>
</evidence>
<sequence length="58" mass="6716">MDMAKLRRKAANGGKKKCCRSRQRCKLCPVVVKRLEKARAFDLDDVALEKAWVKARIR</sequence>
<reference evidence="2" key="1">
    <citation type="submission" date="2022-11" db="EMBL/GenBank/DDBJ databases">
        <title>Corynebacterium sp. isolated from Penguins.</title>
        <authorList>
            <person name="Sedlar K."/>
            <person name="Svec P."/>
        </authorList>
    </citation>
    <scope>NUCLEOTIDE SEQUENCE</scope>
    <source>
        <strain evidence="1">P7003</strain>
        <strain evidence="2">P7374</strain>
    </source>
</reference>
<gene>
    <name evidence="1" type="ORF">OS125_03760</name>
    <name evidence="2" type="ORF">OS129_07920</name>
</gene>
<dbReference type="RefSeq" id="WP_248168256.1">
    <property type="nucleotide sequence ID" value="NZ_JALNJA010000003.1"/>
</dbReference>
<organism evidence="2 3">
    <name type="scientific">Corynebacterium pygosceleis</name>
    <dbReference type="NCBI Taxonomy" id="2800406"/>
    <lineage>
        <taxon>Bacteria</taxon>
        <taxon>Bacillati</taxon>
        <taxon>Actinomycetota</taxon>
        <taxon>Actinomycetes</taxon>
        <taxon>Mycobacteriales</taxon>
        <taxon>Corynebacteriaceae</taxon>
        <taxon>Corynebacterium</taxon>
    </lineage>
</organism>
<evidence type="ECO:0000313" key="3">
    <source>
        <dbReference type="Proteomes" id="UP001071478"/>
    </source>
</evidence>
<comment type="caution">
    <text evidence="2">The sequence shown here is derived from an EMBL/GenBank/DDBJ whole genome shotgun (WGS) entry which is preliminary data.</text>
</comment>
<name>A0A9Q4GK42_9CORY</name>
<proteinExistence type="predicted"/>
<dbReference type="EMBL" id="JAPMKV010000002">
    <property type="protein sequence ID" value="MCX7444362.1"/>
    <property type="molecule type" value="Genomic_DNA"/>
</dbReference>
<evidence type="ECO:0000313" key="1">
    <source>
        <dbReference type="EMBL" id="MCX7444362.1"/>
    </source>
</evidence>
<protein>
    <submittedName>
        <fullName evidence="2">Uncharacterized protein</fullName>
    </submittedName>
</protein>
<dbReference type="Proteomes" id="UP001081709">
    <property type="component" value="Unassembled WGS sequence"/>
</dbReference>
<dbReference type="AlphaFoldDB" id="A0A9Q4GK42"/>
<evidence type="ECO:0000313" key="4">
    <source>
        <dbReference type="Proteomes" id="UP001081709"/>
    </source>
</evidence>
<keyword evidence="4" id="KW-1185">Reference proteome</keyword>
<dbReference type="Proteomes" id="UP001071478">
    <property type="component" value="Unassembled WGS sequence"/>
</dbReference>
<accession>A0A9Q4GK42</accession>
<dbReference type="EMBL" id="JAPMKU010000003">
    <property type="protein sequence ID" value="MCX7468799.1"/>
    <property type="molecule type" value="Genomic_DNA"/>
</dbReference>